<evidence type="ECO:0000313" key="2">
    <source>
        <dbReference type="Proteomes" id="UP000008909"/>
    </source>
</evidence>
<name>G7YAE9_CLOSI</name>
<organism evidence="1 2">
    <name type="scientific">Clonorchis sinensis</name>
    <name type="common">Chinese liver fluke</name>
    <dbReference type="NCBI Taxonomy" id="79923"/>
    <lineage>
        <taxon>Eukaryota</taxon>
        <taxon>Metazoa</taxon>
        <taxon>Spiralia</taxon>
        <taxon>Lophotrochozoa</taxon>
        <taxon>Platyhelminthes</taxon>
        <taxon>Trematoda</taxon>
        <taxon>Digenea</taxon>
        <taxon>Opisthorchiida</taxon>
        <taxon>Opisthorchiata</taxon>
        <taxon>Opisthorchiidae</taxon>
        <taxon>Clonorchis</taxon>
    </lineage>
</organism>
<proteinExistence type="predicted"/>
<dbReference type="Proteomes" id="UP000008909">
    <property type="component" value="Unassembled WGS sequence"/>
</dbReference>
<dbReference type="AlphaFoldDB" id="G7YAE9"/>
<keyword evidence="2" id="KW-1185">Reference proteome</keyword>
<sequence>MINSVINLLIDKFLGRFWRRITQMVQVITDYAVELCEMDVTEIRLKRYFSLSLDDITRRNTSALLMRYVENTVEEYIVDYLKEKETTSGRLWYFIEYAELHTDLLYSPVALLRVCSTEGNSVYNESCNIEYHVELNVYELRFVVMFVLVVNLPDAVSCKTWAVHPIVKSCFDLFYIVRSPLSLRNSTCSEDNRVVDFPLYQLGRDPRTCCQVRKCCDDRTRTPVLVRQPLKTNLKMSLQKVQASKSRNLSFIRQIRNVVFTNDCNIHRCQQVA</sequence>
<gene>
    <name evidence="1" type="ORF">CLF_103800</name>
</gene>
<reference key="2">
    <citation type="submission" date="2011-10" db="EMBL/GenBank/DDBJ databases">
        <title>The genome and transcriptome sequence of Clonorchis sinensis provide insights into the carcinogenic liver fluke.</title>
        <authorList>
            <person name="Wang X."/>
            <person name="Huang Y."/>
            <person name="Chen W."/>
            <person name="Liu H."/>
            <person name="Guo L."/>
            <person name="Chen Y."/>
            <person name="Luo F."/>
            <person name="Zhou W."/>
            <person name="Sun J."/>
            <person name="Mao Q."/>
            <person name="Liang P."/>
            <person name="Zhou C."/>
            <person name="Tian Y."/>
            <person name="Men J."/>
            <person name="Lv X."/>
            <person name="Huang L."/>
            <person name="Zhou J."/>
            <person name="Hu Y."/>
            <person name="Li R."/>
            <person name="Zhang F."/>
            <person name="Lei H."/>
            <person name="Li X."/>
            <person name="Hu X."/>
            <person name="Liang C."/>
            <person name="Xu J."/>
            <person name="Wu Z."/>
            <person name="Yu X."/>
        </authorList>
    </citation>
    <scope>NUCLEOTIDE SEQUENCE</scope>
    <source>
        <strain>Henan</strain>
    </source>
</reference>
<accession>G7YAE9</accession>
<protein>
    <submittedName>
        <fullName evidence="1">Uncharacterized protein</fullName>
    </submittedName>
</protein>
<dbReference type="EMBL" id="DF142998">
    <property type="protein sequence ID" value="GAA49933.1"/>
    <property type="molecule type" value="Genomic_DNA"/>
</dbReference>
<evidence type="ECO:0000313" key="1">
    <source>
        <dbReference type="EMBL" id="GAA49933.1"/>
    </source>
</evidence>
<reference evidence="1" key="1">
    <citation type="journal article" date="2011" name="Genome Biol.">
        <title>The draft genome of the carcinogenic human liver fluke Clonorchis sinensis.</title>
        <authorList>
            <person name="Wang X."/>
            <person name="Chen W."/>
            <person name="Huang Y."/>
            <person name="Sun J."/>
            <person name="Men J."/>
            <person name="Liu H."/>
            <person name="Luo F."/>
            <person name="Guo L."/>
            <person name="Lv X."/>
            <person name="Deng C."/>
            <person name="Zhou C."/>
            <person name="Fan Y."/>
            <person name="Li X."/>
            <person name="Huang L."/>
            <person name="Hu Y."/>
            <person name="Liang C."/>
            <person name="Hu X."/>
            <person name="Xu J."/>
            <person name="Yu X."/>
        </authorList>
    </citation>
    <scope>NUCLEOTIDE SEQUENCE [LARGE SCALE GENOMIC DNA]</scope>
    <source>
        <strain evidence="1">Henan</strain>
    </source>
</reference>